<sequence length="86" mass="9430">MGMIPNDLLNTLASQLTQALPGASGAARMAQEELHNNVKILLSSALSKLDLVTREEFDAQTEVLHRTRAMVEALEKKVSELEQNKA</sequence>
<dbReference type="PANTHER" id="PTHR38040">
    <property type="entry name" value="UBIQUINONE BIOSYNTHESIS ACCESSORY FACTOR UBIK"/>
    <property type="match status" value="1"/>
</dbReference>
<comment type="function">
    <text evidence="1">Required for efficient ubiquinone (coenzyme Q) biosynthesis. UbiK is probably an accessory factor of Ubi enzymes and facilitates ubiquinone biosynthesis by acting as an assembly factor, a targeting factor, or both.</text>
</comment>
<evidence type="ECO:0000256" key="1">
    <source>
        <dbReference type="HAMAP-Rule" id="MF_02216"/>
    </source>
</evidence>
<gene>
    <name evidence="1" type="primary">ubiK</name>
    <name evidence="2" type="ORF">ACFOEK_18725</name>
</gene>
<dbReference type="InterPro" id="IPR007475">
    <property type="entry name" value="UbiK"/>
</dbReference>
<comment type="pathway">
    <text evidence="1">Cofactor biosynthesis; ubiquinone biosynthesis.</text>
</comment>
<dbReference type="HAMAP" id="MF_02216">
    <property type="entry name" value="UbiK"/>
    <property type="match status" value="1"/>
</dbReference>
<dbReference type="PANTHER" id="PTHR38040:SF1">
    <property type="entry name" value="UBIQUINONE BIOSYNTHESIS ACCESSORY FACTOR UBIK"/>
    <property type="match status" value="1"/>
</dbReference>
<name>A0ABV7HN46_9GAMM</name>
<dbReference type="Pfam" id="PF04380">
    <property type="entry name" value="BMFP"/>
    <property type="match status" value="1"/>
</dbReference>
<keyword evidence="1" id="KW-0831">Ubiquinone biosynthesis</keyword>
<dbReference type="Proteomes" id="UP001595476">
    <property type="component" value="Unassembled WGS sequence"/>
</dbReference>
<evidence type="ECO:0000313" key="3">
    <source>
        <dbReference type="Proteomes" id="UP001595476"/>
    </source>
</evidence>
<reference evidence="3" key="1">
    <citation type="journal article" date="2019" name="Int. J. Syst. Evol. Microbiol.">
        <title>The Global Catalogue of Microorganisms (GCM) 10K type strain sequencing project: providing services to taxonomists for standard genome sequencing and annotation.</title>
        <authorList>
            <consortium name="The Broad Institute Genomics Platform"/>
            <consortium name="The Broad Institute Genome Sequencing Center for Infectious Disease"/>
            <person name="Wu L."/>
            <person name="Ma J."/>
        </authorList>
    </citation>
    <scope>NUCLEOTIDE SEQUENCE [LARGE SCALE GENOMIC DNA]</scope>
    <source>
        <strain evidence="3">KCTC 52438</strain>
    </source>
</reference>
<keyword evidence="1" id="KW-0963">Cytoplasm</keyword>
<dbReference type="RefSeq" id="WP_386723084.1">
    <property type="nucleotide sequence ID" value="NZ_JBHRSZ010000007.1"/>
</dbReference>
<comment type="subcellular location">
    <subcellularLocation>
        <location evidence="1">Cytoplasm</location>
    </subcellularLocation>
</comment>
<evidence type="ECO:0000313" key="2">
    <source>
        <dbReference type="EMBL" id="MFC3153082.1"/>
    </source>
</evidence>
<keyword evidence="3" id="KW-1185">Reference proteome</keyword>
<organism evidence="2 3">
    <name type="scientific">Litoribrevibacter euphylliae</name>
    <dbReference type="NCBI Taxonomy" id="1834034"/>
    <lineage>
        <taxon>Bacteria</taxon>
        <taxon>Pseudomonadati</taxon>
        <taxon>Pseudomonadota</taxon>
        <taxon>Gammaproteobacteria</taxon>
        <taxon>Oceanospirillales</taxon>
        <taxon>Oceanospirillaceae</taxon>
        <taxon>Litoribrevibacter</taxon>
    </lineage>
</organism>
<comment type="similarity">
    <text evidence="1">Belongs to the UbiK family.</text>
</comment>
<dbReference type="EMBL" id="JBHRSZ010000007">
    <property type="protein sequence ID" value="MFC3153082.1"/>
    <property type="molecule type" value="Genomic_DNA"/>
</dbReference>
<proteinExistence type="inferred from homology"/>
<accession>A0ABV7HN46</accession>
<comment type="caution">
    <text evidence="2">The sequence shown here is derived from an EMBL/GenBank/DDBJ whole genome shotgun (WGS) entry which is preliminary data.</text>
</comment>
<protein>
    <recommendedName>
        <fullName evidence="1">Ubiquinone biosynthesis accessory factor UbiK</fullName>
    </recommendedName>
</protein>